<accession>A0A0A9C7T7</accession>
<dbReference type="AlphaFoldDB" id="A0A0A9C7T7"/>
<dbReference type="EMBL" id="GBRH01230323">
    <property type="protein sequence ID" value="JAD67572.1"/>
    <property type="molecule type" value="Transcribed_RNA"/>
</dbReference>
<sequence>MSYDLCAQNSCKCGVPDNMFSNHILVCTEFMQMWSS</sequence>
<organism evidence="1">
    <name type="scientific">Arundo donax</name>
    <name type="common">Giant reed</name>
    <name type="synonym">Donax arundinaceus</name>
    <dbReference type="NCBI Taxonomy" id="35708"/>
    <lineage>
        <taxon>Eukaryota</taxon>
        <taxon>Viridiplantae</taxon>
        <taxon>Streptophyta</taxon>
        <taxon>Embryophyta</taxon>
        <taxon>Tracheophyta</taxon>
        <taxon>Spermatophyta</taxon>
        <taxon>Magnoliopsida</taxon>
        <taxon>Liliopsida</taxon>
        <taxon>Poales</taxon>
        <taxon>Poaceae</taxon>
        <taxon>PACMAD clade</taxon>
        <taxon>Arundinoideae</taxon>
        <taxon>Arundineae</taxon>
        <taxon>Arundo</taxon>
    </lineage>
</organism>
<name>A0A0A9C7T7_ARUDO</name>
<proteinExistence type="predicted"/>
<evidence type="ECO:0000313" key="1">
    <source>
        <dbReference type="EMBL" id="JAD67572.1"/>
    </source>
</evidence>
<reference evidence="1" key="2">
    <citation type="journal article" date="2015" name="Data Brief">
        <title>Shoot transcriptome of the giant reed, Arundo donax.</title>
        <authorList>
            <person name="Barrero R.A."/>
            <person name="Guerrero F.D."/>
            <person name="Moolhuijzen P."/>
            <person name="Goolsby J.A."/>
            <person name="Tidwell J."/>
            <person name="Bellgard S.E."/>
            <person name="Bellgard M.I."/>
        </authorList>
    </citation>
    <scope>NUCLEOTIDE SEQUENCE</scope>
    <source>
        <tissue evidence="1">Shoot tissue taken approximately 20 cm above the soil surface</tissue>
    </source>
</reference>
<protein>
    <submittedName>
        <fullName evidence="1">Uncharacterized protein</fullName>
    </submittedName>
</protein>
<reference evidence="1" key="1">
    <citation type="submission" date="2014-09" db="EMBL/GenBank/DDBJ databases">
        <authorList>
            <person name="Magalhaes I.L.F."/>
            <person name="Oliveira U."/>
            <person name="Santos F.R."/>
            <person name="Vidigal T.H.D.A."/>
            <person name="Brescovit A.D."/>
            <person name="Santos A.J."/>
        </authorList>
    </citation>
    <scope>NUCLEOTIDE SEQUENCE</scope>
    <source>
        <tissue evidence="1">Shoot tissue taken approximately 20 cm above the soil surface</tissue>
    </source>
</reference>